<organism evidence="2 3">
    <name type="scientific">Subtercola vilae</name>
    <dbReference type="NCBI Taxonomy" id="2056433"/>
    <lineage>
        <taxon>Bacteria</taxon>
        <taxon>Bacillati</taxon>
        <taxon>Actinomycetota</taxon>
        <taxon>Actinomycetes</taxon>
        <taxon>Micrococcales</taxon>
        <taxon>Microbacteriaceae</taxon>
        <taxon>Subtercola</taxon>
    </lineage>
</organism>
<protein>
    <submittedName>
        <fullName evidence="2">ROK family protein</fullName>
    </submittedName>
</protein>
<dbReference type="PANTHER" id="PTHR18964:SF169">
    <property type="entry name" value="N-ACETYLMANNOSAMINE KINASE"/>
    <property type="match status" value="1"/>
</dbReference>
<accession>A0A4T2C9G2</accession>
<dbReference type="Gene3D" id="3.30.420.40">
    <property type="match status" value="2"/>
</dbReference>
<evidence type="ECO:0000313" key="2">
    <source>
        <dbReference type="EMBL" id="TIH40061.1"/>
    </source>
</evidence>
<sequence length="348" mass="33684">MTFVLGVDIGGTKIAVGLVEFTGAAGADSAGADLAGIDLAGGARVVALASSPTPAALGSAAIVAEVVRVASGLLAEARRAGHPVAGCGVGSAGVIDRATGTVVSATSSLTGWAGTPLAAVLEDRLELPVTVLNDVHAHALGEALAGAGRGCPSMMMIAAGTGIGGAFVTDGLVWAGATGLSGHFGHLPAAEAAGLPCTCGREGHLEVIASGPAIAERYRAAGGDPVVTDARGVFARASGAADPIAERTIETAGYALGRAIGGLVNSLDPHAVVVGGGLSDAGEFWWSAVRRGAAAELMPSVAGCPLVPAQLGADAALIGAAAAFVRRARSPAGDHPAAALGHRVVTSS</sequence>
<evidence type="ECO:0000313" key="3">
    <source>
        <dbReference type="Proteomes" id="UP000306192"/>
    </source>
</evidence>
<proteinExistence type="inferred from homology"/>
<dbReference type="EMBL" id="QYRT01000004">
    <property type="protein sequence ID" value="TIH40061.1"/>
    <property type="molecule type" value="Genomic_DNA"/>
</dbReference>
<dbReference type="InterPro" id="IPR000600">
    <property type="entry name" value="ROK"/>
</dbReference>
<name>A0A4T2C9G2_9MICO</name>
<gene>
    <name evidence="2" type="ORF">D4765_02730</name>
</gene>
<dbReference type="OrthoDB" id="8772678at2"/>
<keyword evidence="3" id="KW-1185">Reference proteome</keyword>
<dbReference type="Proteomes" id="UP000306192">
    <property type="component" value="Unassembled WGS sequence"/>
</dbReference>
<dbReference type="SUPFAM" id="SSF53067">
    <property type="entry name" value="Actin-like ATPase domain"/>
    <property type="match status" value="1"/>
</dbReference>
<comment type="similarity">
    <text evidence="1">Belongs to the ROK (NagC/XylR) family.</text>
</comment>
<comment type="caution">
    <text evidence="2">The sequence shown here is derived from an EMBL/GenBank/DDBJ whole genome shotgun (WGS) entry which is preliminary data.</text>
</comment>
<dbReference type="AlphaFoldDB" id="A0A4T2C9G2"/>
<dbReference type="RefSeq" id="WP_136640695.1">
    <property type="nucleotide sequence ID" value="NZ_QYRT01000004.1"/>
</dbReference>
<evidence type="ECO:0000256" key="1">
    <source>
        <dbReference type="ARBA" id="ARBA00006479"/>
    </source>
</evidence>
<reference evidence="2 3" key="1">
    <citation type="journal article" date="2019" name="Microorganisms">
        <title>Systematic Affiliation and Genome Analysis of Subtercola vilae DB165(T) with Particular Emphasis on Cold Adaptation of an Isolate from a High-Altitude Cold Volcano Lake.</title>
        <authorList>
            <person name="Villalobos A.S."/>
            <person name="Wiese J."/>
            <person name="Imhoff J.F."/>
            <person name="Dorador C."/>
            <person name="Keller A."/>
            <person name="Hentschel U."/>
        </authorList>
    </citation>
    <scope>NUCLEOTIDE SEQUENCE [LARGE SCALE GENOMIC DNA]</scope>
    <source>
        <strain evidence="2 3">DB165</strain>
    </source>
</reference>
<dbReference type="PANTHER" id="PTHR18964">
    <property type="entry name" value="ROK (REPRESSOR, ORF, KINASE) FAMILY"/>
    <property type="match status" value="1"/>
</dbReference>
<dbReference type="InterPro" id="IPR043129">
    <property type="entry name" value="ATPase_NBD"/>
</dbReference>
<dbReference type="Pfam" id="PF00480">
    <property type="entry name" value="ROK"/>
    <property type="match status" value="1"/>
</dbReference>